<dbReference type="EMBL" id="NMRN01000002">
    <property type="protein sequence ID" value="PAS95215.1"/>
    <property type="molecule type" value="Genomic_DNA"/>
</dbReference>
<comment type="caution">
    <text evidence="2">The sequence shown here is derived from an EMBL/GenBank/DDBJ whole genome shotgun (WGS) entry which is preliminary data.</text>
</comment>
<evidence type="ECO:0000313" key="2">
    <source>
        <dbReference type="EMBL" id="PAS95215.1"/>
    </source>
</evidence>
<evidence type="ECO:0000313" key="3">
    <source>
        <dbReference type="Proteomes" id="UP000216107"/>
    </source>
</evidence>
<dbReference type="SUPFAM" id="SSF55298">
    <property type="entry name" value="YjgF-like"/>
    <property type="match status" value="1"/>
</dbReference>
<dbReference type="InterPro" id="IPR035709">
    <property type="entry name" value="YoaB-like"/>
</dbReference>
<dbReference type="InterPro" id="IPR006175">
    <property type="entry name" value="YjgF/YER057c/UK114"/>
</dbReference>
<evidence type="ECO:0000313" key="4">
    <source>
        <dbReference type="Proteomes" id="UP000623509"/>
    </source>
</evidence>
<organism evidence="2 3">
    <name type="scientific">Candidatus Dactylopiibacterium carminicum</name>
    <dbReference type="NCBI Taxonomy" id="857335"/>
    <lineage>
        <taxon>Bacteria</taxon>
        <taxon>Pseudomonadati</taxon>
        <taxon>Pseudomonadota</taxon>
        <taxon>Betaproteobacteria</taxon>
        <taxon>Rhodocyclales</taxon>
        <taxon>Rhodocyclaceae</taxon>
        <taxon>Candidatus Dactylopiibacterium</taxon>
    </lineage>
</organism>
<dbReference type="Gene3D" id="3.30.1330.40">
    <property type="entry name" value="RutC-like"/>
    <property type="match status" value="1"/>
</dbReference>
<reference evidence="2 3" key="2">
    <citation type="submission" date="2017-07" db="EMBL/GenBank/DDBJ databases">
        <title>Candidatus Dactylopiibacterium carminicum, a nitrogen-fixing symbiont of the cochineal insect Dactylopius coccus and Dactylopius opuntiae (Hemiptera: Coccoidea: Dactylopiidae).</title>
        <authorList>
            <person name="Vera A."/>
        </authorList>
    </citation>
    <scope>NUCLEOTIDE SEQUENCE [LARGE SCALE GENOMIC DNA]</scope>
    <source>
        <strain evidence="2 3">NFDCM</strain>
    </source>
</reference>
<keyword evidence="4" id="KW-1185">Reference proteome</keyword>
<dbReference type="PANTHER" id="PTHR47328">
    <property type="match status" value="1"/>
</dbReference>
<gene>
    <name evidence="1" type="ORF">BGI27_01440</name>
    <name evidence="2" type="ORF">CGU29_01730</name>
</gene>
<dbReference type="PANTHER" id="PTHR47328:SF1">
    <property type="entry name" value="RUTC FAMILY PROTEIN YOAB"/>
    <property type="match status" value="1"/>
</dbReference>
<dbReference type="AlphaFoldDB" id="A0A272EYQ9"/>
<reference evidence="1 4" key="1">
    <citation type="submission" date="2016-08" db="EMBL/GenBank/DDBJ databases">
        <title>Candidatus Dactylopiibacterium carminicum genome sequence.</title>
        <authorList>
            <person name="Ramirez-Puebla S.T."/>
            <person name="Ormeno-Orrillo E."/>
            <person name="Vera-Ponce De Leon A."/>
            <person name="Luis L."/>
            <person name="Sanchez-Flores A."/>
            <person name="Monica R."/>
            <person name="Martinez-Romero E."/>
        </authorList>
    </citation>
    <scope>NUCLEOTIDE SEQUENCE [LARGE SCALE GENOMIC DNA]</scope>
    <source>
        <strain evidence="1">END1</strain>
    </source>
</reference>
<proteinExistence type="predicted"/>
<name>A0A272EYQ9_9RHOO</name>
<accession>A0A272EYQ9</accession>
<dbReference type="EMBL" id="MDUX01000003">
    <property type="protein sequence ID" value="KAF7600665.1"/>
    <property type="molecule type" value="Genomic_DNA"/>
</dbReference>
<evidence type="ECO:0000313" key="1">
    <source>
        <dbReference type="EMBL" id="KAF7600665.1"/>
    </source>
</evidence>
<protein>
    <submittedName>
        <fullName evidence="1">RidA family protein</fullName>
    </submittedName>
</protein>
<dbReference type="Proteomes" id="UP000623509">
    <property type="component" value="Unassembled WGS sequence"/>
</dbReference>
<dbReference type="Proteomes" id="UP000216107">
    <property type="component" value="Unassembled WGS sequence"/>
</dbReference>
<dbReference type="OrthoDB" id="6899345at2"/>
<sequence length="114" mass="12339">MERLNPAVRYADATGFCGLIHAVEVPAVEAGDIRAQTTSMLEQLETTLEKAGSGKDRLLMATLYLVDMADYEGMNEAWTAWLPTGCAPARACVQVVRLANPDWRVEIAVTAAQA</sequence>
<dbReference type="InterPro" id="IPR035959">
    <property type="entry name" value="RutC-like_sf"/>
</dbReference>
<dbReference type="Pfam" id="PF01042">
    <property type="entry name" value="Ribonuc_L-PSP"/>
    <property type="match status" value="1"/>
</dbReference>
<dbReference type="CDD" id="cd06150">
    <property type="entry name" value="YjgF_YER057c_UK114_like_2"/>
    <property type="match status" value="1"/>
</dbReference>